<dbReference type="SUPFAM" id="SSF52540">
    <property type="entry name" value="P-loop containing nucleoside triphosphate hydrolases"/>
    <property type="match status" value="1"/>
</dbReference>
<dbReference type="PROSITE" id="PS51721">
    <property type="entry name" value="G_CP"/>
    <property type="match status" value="1"/>
</dbReference>
<feature type="region of interest" description="Disordered" evidence="7">
    <location>
        <begin position="1"/>
        <end position="46"/>
    </location>
</feature>
<evidence type="ECO:0000259" key="8">
    <source>
        <dbReference type="PROSITE" id="PS51721"/>
    </source>
</evidence>
<keyword evidence="2" id="KW-0547">Nucleotide-binding</keyword>
<dbReference type="FunFam" id="3.40.50.300:FF:000571">
    <property type="entry name" value="Guanine nucleotide-binding protein-like NSN1"/>
    <property type="match status" value="1"/>
</dbReference>
<feature type="compositionally biased region" description="Basic residues" evidence="7">
    <location>
        <begin position="1"/>
        <end position="16"/>
    </location>
</feature>
<dbReference type="Proteomes" id="UP000325440">
    <property type="component" value="Unassembled WGS sequence"/>
</dbReference>
<dbReference type="PANTHER" id="PTHR11089:SF30">
    <property type="entry name" value="GUANINE NUCLEOTIDE-BINDING PROTEIN-LIKE 3 HOMOLOG"/>
    <property type="match status" value="1"/>
</dbReference>
<dbReference type="InterPro" id="IPR030378">
    <property type="entry name" value="G_CP_dom"/>
</dbReference>
<dbReference type="Gene3D" id="1.10.1580.10">
    <property type="match status" value="1"/>
</dbReference>
<evidence type="ECO:0000256" key="1">
    <source>
        <dbReference type="ARBA" id="ARBA00004604"/>
    </source>
</evidence>
<dbReference type="EMBL" id="CABPRJ010001429">
    <property type="protein sequence ID" value="VVC35927.1"/>
    <property type="molecule type" value="Genomic_DNA"/>
</dbReference>
<keyword evidence="3" id="KW-0175">Coiled coil</keyword>
<dbReference type="InterPro" id="IPR027417">
    <property type="entry name" value="P-loop_NTPase"/>
</dbReference>
<dbReference type="InterPro" id="IPR023179">
    <property type="entry name" value="GTP-bd_ortho_bundle_sf"/>
</dbReference>
<dbReference type="GO" id="GO:0016787">
    <property type="term" value="F:hydrolase activity"/>
    <property type="evidence" value="ECO:0007669"/>
    <property type="project" value="UniProtKB-KW"/>
</dbReference>
<evidence type="ECO:0000313" key="10">
    <source>
        <dbReference type="Proteomes" id="UP000325440"/>
    </source>
</evidence>
<proteinExistence type="predicted"/>
<evidence type="ECO:0000256" key="4">
    <source>
        <dbReference type="ARBA" id="ARBA00023134"/>
    </source>
</evidence>
<dbReference type="GO" id="GO:0005730">
    <property type="term" value="C:nucleolus"/>
    <property type="evidence" value="ECO:0007669"/>
    <property type="project" value="UniProtKB-SubCell"/>
</dbReference>
<gene>
    <name evidence="9" type="ORF">CINCED_3A001716</name>
</gene>
<organism evidence="9 10">
    <name type="scientific">Cinara cedri</name>
    <dbReference type="NCBI Taxonomy" id="506608"/>
    <lineage>
        <taxon>Eukaryota</taxon>
        <taxon>Metazoa</taxon>
        <taxon>Ecdysozoa</taxon>
        <taxon>Arthropoda</taxon>
        <taxon>Hexapoda</taxon>
        <taxon>Insecta</taxon>
        <taxon>Pterygota</taxon>
        <taxon>Neoptera</taxon>
        <taxon>Paraneoptera</taxon>
        <taxon>Hemiptera</taxon>
        <taxon>Sternorrhyncha</taxon>
        <taxon>Aphidomorpha</taxon>
        <taxon>Aphidoidea</taxon>
        <taxon>Aphididae</taxon>
        <taxon>Lachninae</taxon>
        <taxon>Cinara</taxon>
    </lineage>
</organism>
<comment type="subcellular location">
    <subcellularLocation>
        <location evidence="1">Nucleus</location>
        <location evidence="1">Nucleolus</location>
    </subcellularLocation>
</comment>
<evidence type="ECO:0000313" key="9">
    <source>
        <dbReference type="EMBL" id="VVC35927.1"/>
    </source>
</evidence>
<dbReference type="AlphaFoldDB" id="A0A5E4MWR4"/>
<keyword evidence="4" id="KW-0342">GTP-binding</keyword>
<dbReference type="InterPro" id="IPR006073">
    <property type="entry name" value="GTP-bd"/>
</dbReference>
<protein>
    <submittedName>
        <fullName evidence="9">GTP binding domain,P-loop containing nucleoside triphosphate hydrolase,GTP-binding protein, orthogonal</fullName>
    </submittedName>
</protein>
<keyword evidence="5" id="KW-0539">Nucleus</keyword>
<evidence type="ECO:0000256" key="7">
    <source>
        <dbReference type="SAM" id="MobiDB-lite"/>
    </source>
</evidence>
<name>A0A5E4MWR4_9HEMI</name>
<accession>A0A5E4MWR4</accession>
<evidence type="ECO:0000256" key="3">
    <source>
        <dbReference type="ARBA" id="ARBA00023054"/>
    </source>
</evidence>
<dbReference type="CDD" id="cd04178">
    <property type="entry name" value="Nucleostemin_like"/>
    <property type="match status" value="1"/>
</dbReference>
<dbReference type="PRINTS" id="PR00326">
    <property type="entry name" value="GTP1OBG"/>
</dbReference>
<dbReference type="Pfam" id="PF01926">
    <property type="entry name" value="MMR_HSR1"/>
    <property type="match status" value="1"/>
</dbReference>
<evidence type="ECO:0000256" key="6">
    <source>
        <dbReference type="ARBA" id="ARBA00059892"/>
    </source>
</evidence>
<keyword evidence="9" id="KW-0378">Hydrolase</keyword>
<sequence>MGTHKSNKAKHRRAFVKWKNGQKIQSKQEKNDRKASEPKKSVNVPETLPAAPTLAEFVKKTQTNIAEFVEVDEVEESGYKNVVKLDNKTFKDEFRKVVTAADVVLEVVDARDPLGTRCKQVIESAQDLGKKVVVVLNKTDLVPAEVVRNWLSYFRGRLGTPALPFKASTQQAGSRIGHRRMNKCKKDTDKAISLCVGAELVMTLLANYCRSDKMKTSIVVGVVGMPNVGKSSLINSLKRARACQVGAIPGVTRNMQEIQLDKHIKLLDCPGVVLDKTSTTNSVALKNVVSSGSIEDPIACANTIVSRVTKDQMQKLYGIGQYDSCEHFLYLKARRFGNIGRGGIPDIFTSARSLVEDWNRGKIRYHTLPPEDDNVHLSAQIVNDVTDVFNLDNVQRVETEFMEELAKLQPESTGEGVQTDSMDVDGKSMVVVDDGVQTKKSGKLRWRRKKKSDSAETKIDIQPGILKLKKLQKSNAKKKRKTAARLEKCENLLSSFEL</sequence>
<dbReference type="InterPro" id="IPR050755">
    <property type="entry name" value="TRAFAC_YlqF/YawG_RiboMat"/>
</dbReference>
<dbReference type="Gene3D" id="3.40.50.300">
    <property type="entry name" value="P-loop containing nucleotide triphosphate hydrolases"/>
    <property type="match status" value="1"/>
</dbReference>
<keyword evidence="10" id="KW-1185">Reference proteome</keyword>
<dbReference type="GO" id="GO:0005525">
    <property type="term" value="F:GTP binding"/>
    <property type="evidence" value="ECO:0007669"/>
    <property type="project" value="UniProtKB-KW"/>
</dbReference>
<comment type="function">
    <text evidence="6">May play a role in regulating cellular proliferation.</text>
</comment>
<feature type="domain" description="CP-type G" evidence="8">
    <location>
        <begin position="91"/>
        <end position="275"/>
    </location>
</feature>
<dbReference type="PANTHER" id="PTHR11089">
    <property type="entry name" value="GTP-BINDING PROTEIN-RELATED"/>
    <property type="match status" value="1"/>
</dbReference>
<reference evidence="9 10" key="1">
    <citation type="submission" date="2019-08" db="EMBL/GenBank/DDBJ databases">
        <authorList>
            <person name="Alioto T."/>
            <person name="Alioto T."/>
            <person name="Gomez Garrido J."/>
        </authorList>
    </citation>
    <scope>NUCLEOTIDE SEQUENCE [LARGE SCALE GENOMIC DNA]</scope>
</reference>
<evidence type="ECO:0000256" key="2">
    <source>
        <dbReference type="ARBA" id="ARBA00022741"/>
    </source>
</evidence>
<evidence type="ECO:0000256" key="5">
    <source>
        <dbReference type="ARBA" id="ARBA00023242"/>
    </source>
</evidence>
<dbReference type="OrthoDB" id="444945at2759"/>
<feature type="compositionally biased region" description="Basic and acidic residues" evidence="7">
    <location>
        <begin position="26"/>
        <end position="40"/>
    </location>
</feature>